<proteinExistence type="predicted"/>
<reference evidence="2" key="1">
    <citation type="submission" date="2025-08" db="UniProtKB">
        <authorList>
            <consortium name="RefSeq"/>
        </authorList>
    </citation>
    <scope>IDENTIFICATION</scope>
    <source>
        <tissue evidence="2">Muscle</tissue>
    </source>
</reference>
<evidence type="ECO:0000313" key="1">
    <source>
        <dbReference type="Proteomes" id="UP000694941"/>
    </source>
</evidence>
<dbReference type="Proteomes" id="UP000694941">
    <property type="component" value="Unplaced"/>
</dbReference>
<sequence>MTKKVSNEDIKVVLDKILNFIGLSPKDLNDAWHKLRNYLNQLNPKVKESFLVLTDWMKNAWTDGLKAIQDKFLSIKSKLSEYVVEAKENSVELGREILAYFQPYKEEIGNVWEQLKILLKEIIGHE</sequence>
<keyword evidence="1" id="KW-1185">Reference proteome</keyword>
<organism evidence="1 2">
    <name type="scientific">Limulus polyphemus</name>
    <name type="common">Atlantic horseshoe crab</name>
    <dbReference type="NCBI Taxonomy" id="6850"/>
    <lineage>
        <taxon>Eukaryota</taxon>
        <taxon>Metazoa</taxon>
        <taxon>Ecdysozoa</taxon>
        <taxon>Arthropoda</taxon>
        <taxon>Chelicerata</taxon>
        <taxon>Merostomata</taxon>
        <taxon>Xiphosura</taxon>
        <taxon>Limulidae</taxon>
        <taxon>Limulus</taxon>
    </lineage>
</organism>
<gene>
    <name evidence="2" type="primary">LOC111085781</name>
</gene>
<evidence type="ECO:0000313" key="2">
    <source>
        <dbReference type="RefSeq" id="XP_022241693.1"/>
    </source>
</evidence>
<dbReference type="RefSeq" id="XP_022241693.1">
    <property type="nucleotide sequence ID" value="XM_022385985.1"/>
</dbReference>
<accession>A0ABM1SDI8</accession>
<name>A0ABM1SDI8_LIMPO</name>
<protein>
    <submittedName>
        <fullName evidence="2">Uncharacterized protein LOC111085781</fullName>
    </submittedName>
</protein>
<dbReference type="GeneID" id="111085781"/>